<dbReference type="InterPro" id="IPR025293">
    <property type="entry name" value="YfiR/HmsC-like"/>
</dbReference>
<feature type="signal peptide" evidence="1">
    <location>
        <begin position="1"/>
        <end position="22"/>
    </location>
</feature>
<keyword evidence="3" id="KW-1185">Reference proteome</keyword>
<dbReference type="Proteomes" id="UP000561045">
    <property type="component" value="Unassembled WGS sequence"/>
</dbReference>
<dbReference type="EMBL" id="JACIET010000003">
    <property type="protein sequence ID" value="MBB4014600.1"/>
    <property type="molecule type" value="Genomic_DNA"/>
</dbReference>
<feature type="chain" id="PRO_5032511526" description="DUF4154 domain-containing protein" evidence="1">
    <location>
        <begin position="23"/>
        <end position="167"/>
    </location>
</feature>
<reference evidence="2 3" key="1">
    <citation type="submission" date="2020-08" db="EMBL/GenBank/DDBJ databases">
        <title>Genomic Encyclopedia of Type Strains, Phase IV (KMG-IV): sequencing the most valuable type-strain genomes for metagenomic binning, comparative biology and taxonomic classification.</title>
        <authorList>
            <person name="Goeker M."/>
        </authorList>
    </citation>
    <scope>NUCLEOTIDE SEQUENCE [LARGE SCALE GENOMIC DNA]</scope>
    <source>
        <strain evidence="2 3">DSM 106739</strain>
    </source>
</reference>
<evidence type="ECO:0000313" key="3">
    <source>
        <dbReference type="Proteomes" id="UP000561045"/>
    </source>
</evidence>
<evidence type="ECO:0008006" key="4">
    <source>
        <dbReference type="Google" id="ProtNLM"/>
    </source>
</evidence>
<proteinExistence type="predicted"/>
<gene>
    <name evidence="2" type="ORF">GGR36_003956</name>
</gene>
<keyword evidence="1" id="KW-0732">Signal</keyword>
<name>A0A840BNP2_9RHOO</name>
<dbReference type="AlphaFoldDB" id="A0A840BNP2"/>
<evidence type="ECO:0000256" key="1">
    <source>
        <dbReference type="SAM" id="SignalP"/>
    </source>
</evidence>
<organism evidence="2 3">
    <name type="scientific">Niveibacterium umoris</name>
    <dbReference type="NCBI Taxonomy" id="1193620"/>
    <lineage>
        <taxon>Bacteria</taxon>
        <taxon>Pseudomonadati</taxon>
        <taxon>Pseudomonadota</taxon>
        <taxon>Betaproteobacteria</taxon>
        <taxon>Rhodocyclales</taxon>
        <taxon>Rhodocyclaceae</taxon>
        <taxon>Niveibacterium</taxon>
    </lineage>
</organism>
<comment type="caution">
    <text evidence="2">The sequence shown here is derived from an EMBL/GenBank/DDBJ whole genome shotgun (WGS) entry which is preliminary data.</text>
</comment>
<dbReference type="RefSeq" id="WP_183637424.1">
    <property type="nucleotide sequence ID" value="NZ_BAABLE010000008.1"/>
</dbReference>
<dbReference type="Pfam" id="PF13689">
    <property type="entry name" value="DUF4154"/>
    <property type="match status" value="1"/>
</dbReference>
<protein>
    <recommendedName>
        <fullName evidence="4">DUF4154 domain-containing protein</fullName>
    </recommendedName>
</protein>
<sequence>MQGRITRLACLAVALAAQHGHAALGEAQVKAAYLINFTRYVQWPATSGHQLCLVGADDIAEWLERNQVRSGATVRRLLDPGEIEGCTLLFLGRDSTQTRQWLSVTRDRSVLTVGEQPGFLQKGGVINLVYQNNTLRFEVNLDNARQAHLQVSSRLLAVAEHVEGTLP</sequence>
<evidence type="ECO:0000313" key="2">
    <source>
        <dbReference type="EMBL" id="MBB4014600.1"/>
    </source>
</evidence>
<accession>A0A840BNP2</accession>